<name>A0A6J2VTK4_CHACN</name>
<dbReference type="AlphaFoldDB" id="A0A6J2VTK4"/>
<evidence type="ECO:0000259" key="3">
    <source>
        <dbReference type="Pfam" id="PF15295"/>
    </source>
</evidence>
<dbReference type="InterPro" id="IPR039303">
    <property type="entry name" value="CCDC50"/>
</dbReference>
<proteinExistence type="predicted"/>
<keyword evidence="1" id="KW-0175">Coiled coil</keyword>
<dbReference type="OrthoDB" id="9994767at2759"/>
<sequence>MTEAEIDKSHLPSVHNVCQCFSVLEDGALAHSLQEQEIEQYYSANVQKNQVVHSDLRLARRLQDEEEHQAQLCQDLQQLVEQDYEYARMIQTEIQRQSDEARRREAEDEEMAKQLQREEEMEIRQQRSNACCHDNADESALSEGKALLHLGVLQQVLEDAELARRLQEEENRKPQRKSPGPPLDFRAAQVAQDEEIARFMQRQEKKAHHRSRHVEVQGRTDKQQDEEGDANRRKMLQIPRERLNSEGLHSPVEEDNSQEHHPPNQGWTHTLHEGPIHNIAEELDPTFKARKRESQLMGNSSSGLCLAARAPHSIFYDYLPEPAFIPPTKRQNDRSTRPKTKEKRESCKQQ</sequence>
<feature type="region of interest" description="Disordered" evidence="2">
    <location>
        <begin position="201"/>
        <end position="271"/>
    </location>
</feature>
<dbReference type="Pfam" id="PF15295">
    <property type="entry name" value="CCDC50_N"/>
    <property type="match status" value="1"/>
</dbReference>
<accession>A0A6J2VTK4</accession>
<reference evidence="5" key="1">
    <citation type="submission" date="2025-08" db="UniProtKB">
        <authorList>
            <consortium name="RefSeq"/>
        </authorList>
    </citation>
    <scope>IDENTIFICATION</scope>
</reference>
<evidence type="ECO:0000313" key="5">
    <source>
        <dbReference type="RefSeq" id="XP_030634546.1"/>
    </source>
</evidence>
<dbReference type="RefSeq" id="XP_030634546.1">
    <property type="nucleotide sequence ID" value="XM_030778686.1"/>
</dbReference>
<gene>
    <name evidence="5" type="primary">ccdc50b</name>
</gene>
<evidence type="ECO:0000256" key="1">
    <source>
        <dbReference type="ARBA" id="ARBA00023054"/>
    </source>
</evidence>
<feature type="region of interest" description="Disordered" evidence="2">
    <location>
        <begin position="96"/>
        <end position="136"/>
    </location>
</feature>
<feature type="compositionally biased region" description="Basic and acidic residues" evidence="2">
    <location>
        <begin position="213"/>
        <end position="232"/>
    </location>
</feature>
<feature type="compositionally biased region" description="Basic and acidic residues" evidence="2">
    <location>
        <begin position="96"/>
        <end position="125"/>
    </location>
</feature>
<feature type="domain" description="Coiled-coil" evidence="3">
    <location>
        <begin position="5"/>
        <end position="126"/>
    </location>
</feature>
<feature type="region of interest" description="Disordered" evidence="2">
    <location>
        <begin position="320"/>
        <end position="350"/>
    </location>
</feature>
<dbReference type="PANTHER" id="PTHR22115:SF5">
    <property type="entry name" value="COILED-COIL DOMAIN-CONTAINING PROTEIN 50-LIKE ISOFORM X1"/>
    <property type="match status" value="1"/>
</dbReference>
<dbReference type="PANTHER" id="PTHR22115">
    <property type="entry name" value="C3ORF6 PROTEIN-RELATED"/>
    <property type="match status" value="1"/>
</dbReference>
<dbReference type="InterPro" id="IPR029311">
    <property type="entry name" value="CCDC50_N"/>
</dbReference>
<dbReference type="GeneID" id="115815698"/>
<dbReference type="CTD" id="561649"/>
<organism evidence="4 5">
    <name type="scientific">Chanos chanos</name>
    <name type="common">Milkfish</name>
    <name type="synonym">Mugil chanos</name>
    <dbReference type="NCBI Taxonomy" id="29144"/>
    <lineage>
        <taxon>Eukaryota</taxon>
        <taxon>Metazoa</taxon>
        <taxon>Chordata</taxon>
        <taxon>Craniata</taxon>
        <taxon>Vertebrata</taxon>
        <taxon>Euteleostomi</taxon>
        <taxon>Actinopterygii</taxon>
        <taxon>Neopterygii</taxon>
        <taxon>Teleostei</taxon>
        <taxon>Ostariophysi</taxon>
        <taxon>Gonorynchiformes</taxon>
        <taxon>Chanidae</taxon>
        <taxon>Chanos</taxon>
    </lineage>
</organism>
<keyword evidence="4" id="KW-1185">Reference proteome</keyword>
<dbReference type="Proteomes" id="UP000504632">
    <property type="component" value="Chromosome 6"/>
</dbReference>
<protein>
    <submittedName>
        <fullName evidence="5">Coiled-coil domain-containing protein 50</fullName>
    </submittedName>
</protein>
<evidence type="ECO:0000313" key="4">
    <source>
        <dbReference type="Proteomes" id="UP000504632"/>
    </source>
</evidence>
<evidence type="ECO:0000256" key="2">
    <source>
        <dbReference type="SAM" id="MobiDB-lite"/>
    </source>
</evidence>
<dbReference type="InParanoid" id="A0A6J2VTK4"/>